<dbReference type="EMBL" id="MLAK01000651">
    <property type="protein sequence ID" value="OHT08987.1"/>
    <property type="molecule type" value="Genomic_DNA"/>
</dbReference>
<name>A0A1J4KCP6_9EUKA</name>
<keyword evidence="2" id="KW-1185">Reference proteome</keyword>
<dbReference type="GeneID" id="94837137"/>
<proteinExistence type="predicted"/>
<sequence length="299" mass="34770">MASKYLNRLSFIDKICFDRAYSEFKIKSDEDNDENTFLLSLLETSEDFEPTTVRNAINFARSWAELGRPLSQRVLTRILYLCFLEPKFLNQMMFVTDIIQTRGWIFHAVSKMIQSKYDLFIQSIKENHPVWEFLIDSMLSDAKSKEDYVNVKYLDRPSSFLAEVMPLYWPSEETMRIEISSLVNSFFKFLLSVKSRTALNILNIYCYIFPENVVKIAKDELYQLSSDGLFILLKNNFLKMPTVDVEHGAILAAKMLPFNPKAALSLAESDQKSPDKESIIEMIKNFNASDHTFTFQLEN</sequence>
<evidence type="ECO:0000313" key="2">
    <source>
        <dbReference type="Proteomes" id="UP000179807"/>
    </source>
</evidence>
<evidence type="ECO:0000313" key="1">
    <source>
        <dbReference type="EMBL" id="OHT08987.1"/>
    </source>
</evidence>
<reference evidence="1" key="1">
    <citation type="submission" date="2016-10" db="EMBL/GenBank/DDBJ databases">
        <authorList>
            <person name="Benchimol M."/>
            <person name="Almeida L.G."/>
            <person name="Vasconcelos A.T."/>
            <person name="Perreira-Neves A."/>
            <person name="Rosa I.A."/>
            <person name="Tasca T."/>
            <person name="Bogo M.R."/>
            <person name="de Souza W."/>
        </authorList>
    </citation>
    <scope>NUCLEOTIDE SEQUENCE [LARGE SCALE GENOMIC DNA]</scope>
    <source>
        <strain evidence="1">K</strain>
    </source>
</reference>
<dbReference type="AlphaFoldDB" id="A0A1J4KCP6"/>
<dbReference type="Proteomes" id="UP000179807">
    <property type="component" value="Unassembled WGS sequence"/>
</dbReference>
<dbReference type="VEuPathDB" id="TrichDB:TRFO_22222"/>
<gene>
    <name evidence="1" type="ORF">TRFO_22222</name>
</gene>
<dbReference type="OrthoDB" id="10510375at2759"/>
<accession>A0A1J4KCP6</accession>
<dbReference type="RefSeq" id="XP_068362123.1">
    <property type="nucleotide sequence ID" value="XM_068502433.1"/>
</dbReference>
<organism evidence="1 2">
    <name type="scientific">Tritrichomonas foetus</name>
    <dbReference type="NCBI Taxonomy" id="1144522"/>
    <lineage>
        <taxon>Eukaryota</taxon>
        <taxon>Metamonada</taxon>
        <taxon>Parabasalia</taxon>
        <taxon>Tritrichomonadida</taxon>
        <taxon>Tritrichomonadidae</taxon>
        <taxon>Tritrichomonas</taxon>
    </lineage>
</organism>
<protein>
    <submittedName>
        <fullName evidence="1">Uncharacterized protein</fullName>
    </submittedName>
</protein>
<comment type="caution">
    <text evidence="1">The sequence shown here is derived from an EMBL/GenBank/DDBJ whole genome shotgun (WGS) entry which is preliminary data.</text>
</comment>